<name>A0ABT2LXP7_9FIRM</name>
<dbReference type="SMART" id="SM00479">
    <property type="entry name" value="EXOIII"/>
    <property type="match status" value="1"/>
</dbReference>
<protein>
    <submittedName>
        <fullName evidence="2">3'-5' exonuclease</fullName>
    </submittedName>
</protein>
<evidence type="ECO:0000259" key="1">
    <source>
        <dbReference type="SMART" id="SM00479"/>
    </source>
</evidence>
<dbReference type="InterPro" id="IPR036397">
    <property type="entry name" value="RNaseH_sf"/>
</dbReference>
<dbReference type="PANTHER" id="PTHR30231">
    <property type="entry name" value="DNA POLYMERASE III SUBUNIT EPSILON"/>
    <property type="match status" value="1"/>
</dbReference>
<dbReference type="Pfam" id="PF00929">
    <property type="entry name" value="RNase_T"/>
    <property type="match status" value="1"/>
</dbReference>
<dbReference type="CDD" id="cd06127">
    <property type="entry name" value="DEDDh"/>
    <property type="match status" value="1"/>
</dbReference>
<dbReference type="EMBL" id="JAODBU010000003">
    <property type="protein sequence ID" value="MCT7398055.1"/>
    <property type="molecule type" value="Genomic_DNA"/>
</dbReference>
<organism evidence="2 3">
    <name type="scientific">Eubacterium album</name>
    <dbReference type="NCBI Taxonomy" id="2978477"/>
    <lineage>
        <taxon>Bacteria</taxon>
        <taxon>Bacillati</taxon>
        <taxon>Bacillota</taxon>
        <taxon>Clostridia</taxon>
        <taxon>Eubacteriales</taxon>
        <taxon>Eubacteriaceae</taxon>
        <taxon>Eubacterium</taxon>
    </lineage>
</organism>
<dbReference type="Proteomes" id="UP001431199">
    <property type="component" value="Unassembled WGS sequence"/>
</dbReference>
<gene>
    <name evidence="2" type="ORF">N5B56_02995</name>
</gene>
<accession>A0ABT2LXP7</accession>
<keyword evidence="2" id="KW-0269">Exonuclease</keyword>
<reference evidence="2" key="1">
    <citation type="submission" date="2022-09" db="EMBL/GenBank/DDBJ databases">
        <title>Eubacterium sp. LFL-14 isolated from human feces.</title>
        <authorList>
            <person name="Liu F."/>
        </authorList>
    </citation>
    <scope>NUCLEOTIDE SEQUENCE</scope>
    <source>
        <strain evidence="2">LFL-14</strain>
    </source>
</reference>
<evidence type="ECO:0000313" key="2">
    <source>
        <dbReference type="EMBL" id="MCT7398055.1"/>
    </source>
</evidence>
<evidence type="ECO:0000313" key="3">
    <source>
        <dbReference type="Proteomes" id="UP001431199"/>
    </source>
</evidence>
<dbReference type="Gene3D" id="3.30.420.10">
    <property type="entry name" value="Ribonuclease H-like superfamily/Ribonuclease H"/>
    <property type="match status" value="1"/>
</dbReference>
<keyword evidence="2" id="KW-0540">Nuclease</keyword>
<comment type="caution">
    <text evidence="2">The sequence shown here is derived from an EMBL/GenBank/DDBJ whole genome shotgun (WGS) entry which is preliminary data.</text>
</comment>
<proteinExistence type="predicted"/>
<dbReference type="InterPro" id="IPR013520">
    <property type="entry name" value="Ribonucl_H"/>
</dbReference>
<dbReference type="PANTHER" id="PTHR30231:SF41">
    <property type="entry name" value="DNA POLYMERASE III SUBUNIT EPSILON"/>
    <property type="match status" value="1"/>
</dbReference>
<dbReference type="InterPro" id="IPR006054">
    <property type="entry name" value="DnaQ"/>
</dbReference>
<dbReference type="NCBIfam" id="TIGR00573">
    <property type="entry name" value="dnaq"/>
    <property type="match status" value="1"/>
</dbReference>
<sequence>MTNEYVCVDIETTGCKPMENKIIEIGAVKVKDGKIVDTFSRLIDPECNIPYYITNLTGITNDMVKGQDTIDIVLKDFIDFAEGDVIMGHNIMFDYSFLKCNAMAYNYKLEKRGIDTLKIARKTMPELESKALDYLCRYFGILDENHHRAFNDAAVTVELYNILCGKFGAEYKEVFEPRSLVCKIKKIQPATAKQIKYLKDLMAYHGIEEQIEYDKLSKNEASKKIDKIISKKGRIFGFENK</sequence>
<dbReference type="InterPro" id="IPR012337">
    <property type="entry name" value="RNaseH-like_sf"/>
</dbReference>
<feature type="domain" description="Exonuclease" evidence="1">
    <location>
        <begin position="4"/>
        <end position="169"/>
    </location>
</feature>
<keyword evidence="3" id="KW-1185">Reference proteome</keyword>
<dbReference type="SUPFAM" id="SSF53098">
    <property type="entry name" value="Ribonuclease H-like"/>
    <property type="match status" value="1"/>
</dbReference>
<dbReference type="RefSeq" id="WP_260978359.1">
    <property type="nucleotide sequence ID" value="NZ_JAODBU010000003.1"/>
</dbReference>
<dbReference type="GO" id="GO:0004527">
    <property type="term" value="F:exonuclease activity"/>
    <property type="evidence" value="ECO:0007669"/>
    <property type="project" value="UniProtKB-KW"/>
</dbReference>
<keyword evidence="2" id="KW-0378">Hydrolase</keyword>